<protein>
    <submittedName>
        <fullName evidence="1">Sphingosine N-acyltransferase subunit lip1</fullName>
        <ecNumber evidence="1">3.1.1.13</ecNumber>
    </submittedName>
</protein>
<dbReference type="EC" id="3.1.1.13" evidence="1"/>
<gene>
    <name evidence="1" type="primary">LIP1_6</name>
    <name evidence="1" type="ORF">CASFOL_036027</name>
</gene>
<dbReference type="PANTHER" id="PTHR11005">
    <property type="entry name" value="LYSOSOMAL ACID LIPASE-RELATED"/>
    <property type="match status" value="1"/>
</dbReference>
<dbReference type="AlphaFoldDB" id="A0ABD3BWQ0"/>
<dbReference type="GO" id="GO:0004771">
    <property type="term" value="F:sterol ester esterase activity"/>
    <property type="evidence" value="ECO:0007669"/>
    <property type="project" value="UniProtKB-EC"/>
</dbReference>
<dbReference type="Proteomes" id="UP001632038">
    <property type="component" value="Unassembled WGS sequence"/>
</dbReference>
<evidence type="ECO:0000313" key="1">
    <source>
        <dbReference type="EMBL" id="KAL3621115.1"/>
    </source>
</evidence>
<organism evidence="1 2">
    <name type="scientific">Castilleja foliolosa</name>
    <dbReference type="NCBI Taxonomy" id="1961234"/>
    <lineage>
        <taxon>Eukaryota</taxon>
        <taxon>Viridiplantae</taxon>
        <taxon>Streptophyta</taxon>
        <taxon>Embryophyta</taxon>
        <taxon>Tracheophyta</taxon>
        <taxon>Spermatophyta</taxon>
        <taxon>Magnoliopsida</taxon>
        <taxon>eudicotyledons</taxon>
        <taxon>Gunneridae</taxon>
        <taxon>Pentapetalae</taxon>
        <taxon>asterids</taxon>
        <taxon>lamiids</taxon>
        <taxon>Lamiales</taxon>
        <taxon>Orobanchaceae</taxon>
        <taxon>Pedicularideae</taxon>
        <taxon>Castillejinae</taxon>
        <taxon>Castilleja</taxon>
    </lineage>
</organism>
<reference evidence="2" key="1">
    <citation type="journal article" date="2024" name="IScience">
        <title>Strigolactones Initiate the Formation of Haustorium-like Structures in Castilleja.</title>
        <authorList>
            <person name="Buerger M."/>
            <person name="Peterson D."/>
            <person name="Chory J."/>
        </authorList>
    </citation>
    <scope>NUCLEOTIDE SEQUENCE [LARGE SCALE GENOMIC DNA]</scope>
</reference>
<comment type="caution">
    <text evidence="1">The sequence shown here is derived from an EMBL/GenBank/DDBJ whole genome shotgun (WGS) entry which is preliminary data.</text>
</comment>
<keyword evidence="1" id="KW-0378">Hydrolase</keyword>
<dbReference type="InterPro" id="IPR029058">
    <property type="entry name" value="AB_hydrolase_fold"/>
</dbReference>
<name>A0ABD3BWQ0_9LAMI</name>
<dbReference type="Gene3D" id="3.40.50.1820">
    <property type="entry name" value="alpha/beta hydrolase"/>
    <property type="match status" value="1"/>
</dbReference>
<proteinExistence type="predicted"/>
<accession>A0ABD3BWQ0</accession>
<dbReference type="EMBL" id="JAVIJP010000066">
    <property type="protein sequence ID" value="KAL3621115.1"/>
    <property type="molecule type" value="Genomic_DNA"/>
</dbReference>
<evidence type="ECO:0000313" key="2">
    <source>
        <dbReference type="Proteomes" id="UP001632038"/>
    </source>
</evidence>
<dbReference type="SUPFAM" id="SSF53474">
    <property type="entry name" value="alpha/beta-Hydrolases"/>
    <property type="match status" value="1"/>
</dbReference>
<keyword evidence="2" id="KW-1185">Reference proteome</keyword>
<sequence length="102" mass="11825">MKFWDWSWQELALYDLGEMIRYIYSETNSKVIIVGHSQGTIMSLAAFTQPDISEMVEAAALLYPISYLEHITTRFVLRLVKMGNDLETVPRQAIVRCYLPVH</sequence>